<reference evidence="11" key="1">
    <citation type="submission" date="2017-02" db="EMBL/GenBank/DDBJ databases">
        <authorList>
            <person name="Tafer H."/>
            <person name="Lopandic K."/>
        </authorList>
    </citation>
    <scope>NUCLEOTIDE SEQUENCE [LARGE SCALE GENOMIC DNA]</scope>
    <source>
        <strain evidence="11">CBS 366.77</strain>
    </source>
</reference>
<protein>
    <recommendedName>
        <fullName evidence="9">Zn(2)-C6 fungal-type domain-containing protein</fullName>
    </recommendedName>
</protein>
<keyword evidence="6" id="KW-0804">Transcription</keyword>
<dbReference type="GO" id="GO:0003677">
    <property type="term" value="F:DNA binding"/>
    <property type="evidence" value="ECO:0007669"/>
    <property type="project" value="UniProtKB-KW"/>
</dbReference>
<evidence type="ECO:0000256" key="7">
    <source>
        <dbReference type="ARBA" id="ARBA00023242"/>
    </source>
</evidence>
<evidence type="ECO:0000256" key="1">
    <source>
        <dbReference type="ARBA" id="ARBA00004123"/>
    </source>
</evidence>
<dbReference type="Proteomes" id="UP000266188">
    <property type="component" value="Unassembled WGS sequence"/>
</dbReference>
<accession>A0A3A2Z5X7</accession>
<sequence>MARQATPTHDAAHVLVSFQSNNNLFAPSNRRSNSSRSHRPLSLANANRPPQNRRRVWRACESCRKKKIKCDGSDPCQCCLDNGSDCVYAIEGLRRGVVAPQMNESFGKRLHVLEDLVTRLVEEQRRLAAQIAGKDEPAAGFAESNAQPDCSLELDHVAPQGDPIGNVSSVLLDEGSGNLIDPGLVQSTTQQEGDSLVVPEIPAANTDPVVGSGNVEKENLTAAFTDDYGQIYTHGDDSQ</sequence>
<proteinExistence type="predicted"/>
<dbReference type="PANTHER" id="PTHR31313">
    <property type="entry name" value="TY1 ENHANCER ACTIVATOR"/>
    <property type="match status" value="1"/>
</dbReference>
<keyword evidence="2" id="KW-0479">Metal-binding</keyword>
<evidence type="ECO:0000256" key="6">
    <source>
        <dbReference type="ARBA" id="ARBA00023163"/>
    </source>
</evidence>
<feature type="region of interest" description="Disordered" evidence="8">
    <location>
        <begin position="25"/>
        <end position="50"/>
    </location>
</feature>
<evidence type="ECO:0000259" key="9">
    <source>
        <dbReference type="PROSITE" id="PS50048"/>
    </source>
</evidence>
<dbReference type="Gene3D" id="4.10.240.10">
    <property type="entry name" value="Zn(2)-C6 fungal-type DNA-binding domain"/>
    <property type="match status" value="1"/>
</dbReference>
<dbReference type="Pfam" id="PF00172">
    <property type="entry name" value="Zn_clus"/>
    <property type="match status" value="1"/>
</dbReference>
<evidence type="ECO:0000256" key="4">
    <source>
        <dbReference type="ARBA" id="ARBA00023015"/>
    </source>
</evidence>
<dbReference type="AlphaFoldDB" id="A0A3A2Z5X7"/>
<evidence type="ECO:0000256" key="8">
    <source>
        <dbReference type="SAM" id="MobiDB-lite"/>
    </source>
</evidence>
<dbReference type="InterPro" id="IPR036864">
    <property type="entry name" value="Zn2-C6_fun-type_DNA-bd_sf"/>
</dbReference>
<keyword evidence="3" id="KW-0862">Zinc</keyword>
<dbReference type="CDD" id="cd00067">
    <property type="entry name" value="GAL4"/>
    <property type="match status" value="1"/>
</dbReference>
<dbReference type="InterPro" id="IPR001138">
    <property type="entry name" value="Zn2Cys6_DnaBD"/>
</dbReference>
<comment type="caution">
    <text evidence="10">The sequence shown here is derived from an EMBL/GenBank/DDBJ whole genome shotgun (WGS) entry which is preliminary data.</text>
</comment>
<evidence type="ECO:0000256" key="3">
    <source>
        <dbReference type="ARBA" id="ARBA00022833"/>
    </source>
</evidence>
<dbReference type="PROSITE" id="PS00463">
    <property type="entry name" value="ZN2_CY6_FUNGAL_1"/>
    <property type="match status" value="1"/>
</dbReference>
<dbReference type="GO" id="GO:0000981">
    <property type="term" value="F:DNA-binding transcription factor activity, RNA polymerase II-specific"/>
    <property type="evidence" value="ECO:0007669"/>
    <property type="project" value="InterPro"/>
</dbReference>
<evidence type="ECO:0000313" key="11">
    <source>
        <dbReference type="Proteomes" id="UP000266188"/>
    </source>
</evidence>
<dbReference type="InterPro" id="IPR051615">
    <property type="entry name" value="Transcr_Regulatory_Elem"/>
</dbReference>
<dbReference type="SUPFAM" id="SSF57701">
    <property type="entry name" value="Zn2/Cys6 DNA-binding domain"/>
    <property type="match status" value="1"/>
</dbReference>
<keyword evidence="4" id="KW-0805">Transcription regulation</keyword>
<dbReference type="GO" id="GO:0008270">
    <property type="term" value="F:zinc ion binding"/>
    <property type="evidence" value="ECO:0007669"/>
    <property type="project" value="InterPro"/>
</dbReference>
<name>A0A3A2Z5X7_9EURO</name>
<evidence type="ECO:0000313" key="10">
    <source>
        <dbReference type="EMBL" id="RJE18508.1"/>
    </source>
</evidence>
<gene>
    <name evidence="10" type="ORF">PHISCL_09161</name>
</gene>
<keyword evidence="11" id="KW-1185">Reference proteome</keyword>
<dbReference type="EMBL" id="MVGC01000540">
    <property type="protein sequence ID" value="RJE18508.1"/>
    <property type="molecule type" value="Genomic_DNA"/>
</dbReference>
<feature type="compositionally biased region" description="Low complexity" evidence="8">
    <location>
        <begin position="27"/>
        <end position="50"/>
    </location>
</feature>
<dbReference type="GO" id="GO:0005634">
    <property type="term" value="C:nucleus"/>
    <property type="evidence" value="ECO:0007669"/>
    <property type="project" value="UniProtKB-SubCell"/>
</dbReference>
<evidence type="ECO:0000256" key="5">
    <source>
        <dbReference type="ARBA" id="ARBA00023125"/>
    </source>
</evidence>
<dbReference type="PANTHER" id="PTHR31313:SF81">
    <property type="entry name" value="TY1 ENHANCER ACTIVATOR"/>
    <property type="match status" value="1"/>
</dbReference>
<dbReference type="PROSITE" id="PS50048">
    <property type="entry name" value="ZN2_CY6_FUNGAL_2"/>
    <property type="match status" value="1"/>
</dbReference>
<keyword evidence="7" id="KW-0539">Nucleus</keyword>
<dbReference type="STRING" id="2070753.A0A3A2Z5X7"/>
<dbReference type="SMART" id="SM00066">
    <property type="entry name" value="GAL4"/>
    <property type="match status" value="1"/>
</dbReference>
<evidence type="ECO:0000256" key="2">
    <source>
        <dbReference type="ARBA" id="ARBA00022723"/>
    </source>
</evidence>
<dbReference type="OrthoDB" id="4510068at2759"/>
<organism evidence="10 11">
    <name type="scientific">Aspergillus sclerotialis</name>
    <dbReference type="NCBI Taxonomy" id="2070753"/>
    <lineage>
        <taxon>Eukaryota</taxon>
        <taxon>Fungi</taxon>
        <taxon>Dikarya</taxon>
        <taxon>Ascomycota</taxon>
        <taxon>Pezizomycotina</taxon>
        <taxon>Eurotiomycetes</taxon>
        <taxon>Eurotiomycetidae</taxon>
        <taxon>Eurotiales</taxon>
        <taxon>Aspergillaceae</taxon>
        <taxon>Aspergillus</taxon>
        <taxon>Aspergillus subgen. Polypaecilum</taxon>
    </lineage>
</organism>
<comment type="subcellular location">
    <subcellularLocation>
        <location evidence="1">Nucleus</location>
    </subcellularLocation>
</comment>
<feature type="domain" description="Zn(2)-C6 fungal-type" evidence="9">
    <location>
        <begin position="59"/>
        <end position="88"/>
    </location>
</feature>
<keyword evidence="5" id="KW-0238">DNA-binding</keyword>